<gene>
    <name evidence="11" type="ORF">SI8410_06008495</name>
</gene>
<dbReference type="Proteomes" id="UP000663760">
    <property type="component" value="Chromosome 6"/>
</dbReference>
<dbReference type="InterPro" id="IPR001245">
    <property type="entry name" value="Ser-Thr/Tyr_kinase_cat_dom"/>
</dbReference>
<feature type="signal peptide" evidence="9">
    <location>
        <begin position="1"/>
        <end position="33"/>
    </location>
</feature>
<keyword evidence="6 8" id="KW-1133">Transmembrane helix</keyword>
<dbReference type="EMBL" id="LR746269">
    <property type="protein sequence ID" value="CAA7397830.1"/>
    <property type="molecule type" value="Genomic_DNA"/>
</dbReference>
<proteinExistence type="predicted"/>
<feature type="chain" id="PRO_5029836377" description="Protein kinase domain-containing protein" evidence="9">
    <location>
        <begin position="34"/>
        <end position="613"/>
    </location>
</feature>
<feature type="domain" description="Protein kinase" evidence="10">
    <location>
        <begin position="303"/>
        <end position="595"/>
    </location>
</feature>
<dbReference type="GO" id="GO:0004672">
    <property type="term" value="F:protein kinase activity"/>
    <property type="evidence" value="ECO:0007669"/>
    <property type="project" value="InterPro"/>
</dbReference>
<dbReference type="PROSITE" id="PS50011">
    <property type="entry name" value="PROTEIN_KINASE_DOM"/>
    <property type="match status" value="1"/>
</dbReference>
<evidence type="ECO:0000313" key="12">
    <source>
        <dbReference type="Proteomes" id="UP000663760"/>
    </source>
</evidence>
<feature type="transmembrane region" description="Helical" evidence="8">
    <location>
        <begin position="57"/>
        <end position="79"/>
    </location>
</feature>
<dbReference type="Gene3D" id="3.30.200.20">
    <property type="entry name" value="Phosphorylase Kinase, domain 1"/>
    <property type="match status" value="1"/>
</dbReference>
<organism evidence="11 12">
    <name type="scientific">Spirodela intermedia</name>
    <name type="common">Intermediate duckweed</name>
    <dbReference type="NCBI Taxonomy" id="51605"/>
    <lineage>
        <taxon>Eukaryota</taxon>
        <taxon>Viridiplantae</taxon>
        <taxon>Streptophyta</taxon>
        <taxon>Embryophyta</taxon>
        <taxon>Tracheophyta</taxon>
        <taxon>Spermatophyta</taxon>
        <taxon>Magnoliopsida</taxon>
        <taxon>Liliopsida</taxon>
        <taxon>Araceae</taxon>
        <taxon>Lemnoideae</taxon>
        <taxon>Spirodela</taxon>
    </lineage>
</organism>
<evidence type="ECO:0000256" key="5">
    <source>
        <dbReference type="ARBA" id="ARBA00022737"/>
    </source>
</evidence>
<keyword evidence="4 9" id="KW-0732">Signal</keyword>
<sequence length="613" mass="65998">MAATGAAAAAEELMVAAMLVLGMAMAPSAVVCGEDGVRCLRGVKDALGDSQGRLSSTWHFGNSSVAFICSFVGVSCWNFQENRVLELRLQSMGLAGEIPSALQYCTSTTTLDLSGNALSGPIPPGLCKWLPYLVHLDLSGNELSGAIPPDLVDCNFLNTLILSGNRLSGSIPSQFSRLPRLKRFAVSRNSLSGPIPQGFAAFNPADFEGNSGLCGRPLGSRCGGGLSRRSLIIIIAAGAFAAASSALLAFGIWRRWVVHPAQRRRGAAKEEQCSWVERLKYHRLAQVSLFQKPIVKLKIADLMAATNEFNPGNIISVSARAGTSYRAVLCDGSALSVKRLHACTLSEKQFRSEIGHLGQLRHPNLVPLLGYCVVENERLLVYKHIPNGSLFTRLHSVTAPLDWPARLKIGIGAARGLAWLHHGIHPPLIHQSLSTRVILLNEDNEPRITDFGLAALAGRAGDSASTSPFVNGDLSDIGYLAPEYSTITVPSLKGDVYGFGVILLELVTGQKPLEVVGNAGEIFKGNVVDWVNQFSIAGQMSDAVDQSIRGTGDDGEILQVLKIARRCVASRPKERIPMHQVYQSLKVIGETHEFSEQFDDFPLIYGKDDPEAQ</sequence>
<evidence type="ECO:0000256" key="8">
    <source>
        <dbReference type="SAM" id="Phobius"/>
    </source>
</evidence>
<dbReference type="GO" id="GO:0016020">
    <property type="term" value="C:membrane"/>
    <property type="evidence" value="ECO:0007669"/>
    <property type="project" value="UniProtKB-SubCell"/>
</dbReference>
<dbReference type="InterPro" id="IPR011009">
    <property type="entry name" value="Kinase-like_dom_sf"/>
</dbReference>
<dbReference type="AlphaFoldDB" id="A0A7I8KJC0"/>
<keyword evidence="5" id="KW-0677">Repeat</keyword>
<evidence type="ECO:0000256" key="9">
    <source>
        <dbReference type="SAM" id="SignalP"/>
    </source>
</evidence>
<dbReference type="Pfam" id="PF08263">
    <property type="entry name" value="LRRNT_2"/>
    <property type="match status" value="1"/>
</dbReference>
<dbReference type="Pfam" id="PF07714">
    <property type="entry name" value="PK_Tyr_Ser-Thr"/>
    <property type="match status" value="1"/>
</dbReference>
<dbReference type="FunFam" id="3.80.10.10:FF:000400">
    <property type="entry name" value="Nuclear pore complex protein NUP107"/>
    <property type="match status" value="1"/>
</dbReference>
<evidence type="ECO:0000256" key="3">
    <source>
        <dbReference type="ARBA" id="ARBA00022692"/>
    </source>
</evidence>
<feature type="transmembrane region" description="Helical" evidence="8">
    <location>
        <begin position="231"/>
        <end position="253"/>
    </location>
</feature>
<dbReference type="SUPFAM" id="SSF56112">
    <property type="entry name" value="Protein kinase-like (PK-like)"/>
    <property type="match status" value="1"/>
</dbReference>
<dbReference type="FunFam" id="3.30.200.20:FF:000428">
    <property type="entry name" value="Inactive LRR receptor-like serine/threonine-protein kinase BIR2"/>
    <property type="match status" value="1"/>
</dbReference>
<accession>A0A7I8KJC0</accession>
<comment type="subcellular location">
    <subcellularLocation>
        <location evidence="1">Membrane</location>
    </subcellularLocation>
</comment>
<keyword evidence="3 8" id="KW-0812">Transmembrane</keyword>
<dbReference type="InterPro" id="IPR046959">
    <property type="entry name" value="PRK1-6/SRF4-like"/>
</dbReference>
<evidence type="ECO:0000256" key="6">
    <source>
        <dbReference type="ARBA" id="ARBA00022989"/>
    </source>
</evidence>
<dbReference type="InterPro" id="IPR001611">
    <property type="entry name" value="Leu-rich_rpt"/>
</dbReference>
<name>A0A7I8KJC0_SPIIN</name>
<evidence type="ECO:0000256" key="7">
    <source>
        <dbReference type="ARBA" id="ARBA00023136"/>
    </source>
</evidence>
<evidence type="ECO:0000259" key="10">
    <source>
        <dbReference type="PROSITE" id="PS50011"/>
    </source>
</evidence>
<dbReference type="InterPro" id="IPR032675">
    <property type="entry name" value="LRR_dom_sf"/>
</dbReference>
<keyword evidence="2" id="KW-0433">Leucine-rich repeat</keyword>
<dbReference type="Gene3D" id="3.80.10.10">
    <property type="entry name" value="Ribonuclease Inhibitor"/>
    <property type="match status" value="1"/>
</dbReference>
<dbReference type="OrthoDB" id="598358at2759"/>
<dbReference type="InterPro" id="IPR000719">
    <property type="entry name" value="Prot_kinase_dom"/>
</dbReference>
<dbReference type="Gene3D" id="1.10.510.10">
    <property type="entry name" value="Transferase(Phosphotransferase) domain 1"/>
    <property type="match status" value="1"/>
</dbReference>
<dbReference type="Pfam" id="PF00560">
    <property type="entry name" value="LRR_1"/>
    <property type="match status" value="3"/>
</dbReference>
<evidence type="ECO:0000256" key="1">
    <source>
        <dbReference type="ARBA" id="ARBA00004370"/>
    </source>
</evidence>
<dbReference type="SUPFAM" id="SSF52058">
    <property type="entry name" value="L domain-like"/>
    <property type="match status" value="1"/>
</dbReference>
<dbReference type="GO" id="GO:0005524">
    <property type="term" value="F:ATP binding"/>
    <property type="evidence" value="ECO:0007669"/>
    <property type="project" value="InterPro"/>
</dbReference>
<evidence type="ECO:0000256" key="2">
    <source>
        <dbReference type="ARBA" id="ARBA00022614"/>
    </source>
</evidence>
<dbReference type="PANTHER" id="PTHR48007">
    <property type="entry name" value="LEUCINE-RICH REPEAT RECEPTOR-LIKE PROTEIN KINASE PXC1"/>
    <property type="match status" value="1"/>
</dbReference>
<dbReference type="InterPro" id="IPR013210">
    <property type="entry name" value="LRR_N_plant-typ"/>
</dbReference>
<keyword evidence="7 8" id="KW-0472">Membrane</keyword>
<evidence type="ECO:0000313" key="11">
    <source>
        <dbReference type="EMBL" id="CAA7397830.1"/>
    </source>
</evidence>
<dbReference type="PANTHER" id="PTHR48007:SF86">
    <property type="entry name" value="(WILD MALAYSIAN BANANA) HYPOTHETICAL PROTEIN"/>
    <property type="match status" value="1"/>
</dbReference>
<protein>
    <recommendedName>
        <fullName evidence="10">Protein kinase domain-containing protein</fullName>
    </recommendedName>
</protein>
<reference evidence="11" key="1">
    <citation type="submission" date="2020-02" db="EMBL/GenBank/DDBJ databases">
        <authorList>
            <person name="Scholz U."/>
            <person name="Mascher M."/>
            <person name="Fiebig A."/>
        </authorList>
    </citation>
    <scope>NUCLEOTIDE SEQUENCE</scope>
</reference>
<evidence type="ECO:0000256" key="4">
    <source>
        <dbReference type="ARBA" id="ARBA00022729"/>
    </source>
</evidence>
<keyword evidence="12" id="KW-1185">Reference proteome</keyword>